<feature type="compositionally biased region" description="Basic and acidic residues" evidence="1">
    <location>
        <begin position="459"/>
        <end position="474"/>
    </location>
</feature>
<accession>A0A180GKD1</accession>
<dbReference type="EMBL" id="ADAS02000054">
    <property type="protein sequence ID" value="OAV93120.1"/>
    <property type="molecule type" value="Genomic_DNA"/>
</dbReference>
<dbReference type="OrthoDB" id="2500788at2759"/>
<proteinExistence type="predicted"/>
<feature type="region of interest" description="Disordered" evidence="1">
    <location>
        <begin position="15"/>
        <end position="59"/>
    </location>
</feature>
<dbReference type="EnsemblFungi" id="PTTG_07241-t43_1">
    <property type="protein sequence ID" value="PTTG_07241-t43_1-p1"/>
    <property type="gene ID" value="PTTG_07241"/>
</dbReference>
<feature type="compositionally biased region" description="Low complexity" evidence="1">
    <location>
        <begin position="371"/>
        <end position="389"/>
    </location>
</feature>
<gene>
    <name evidence="2" type="ORF">PTTG_07241</name>
</gene>
<dbReference type="VEuPathDB" id="FungiDB:PTTG_07241"/>
<dbReference type="AlphaFoldDB" id="A0A180GKD1"/>
<sequence length="585" mass="64326">MELYLRQLPMLDRSKSDLLTFPLPPTKDAQNSSGRSDVESRKTRIPRRSAATPKKLKSMDNNLAAALREPVHRGPTDENVFPLASTNSSSGSQGKGLLRLPGLQHDPAGDAQPKRCTIHSDAPIDLDSQTQPIKVAKSKCARYPITYKLKTTSQQRQILAAQANGAAPVLRVQSFYDESHCSGEPARPANNSSPDLRGLTTPSPTGQSYLSPLKQGLSSHWSISTRQSQTDETVHSLIPPPRSASIRYTAQRARSPARSSLKPEDTGGARVAEDCDNSEPASGAAVAENHEDAELELIQTVQLNLDARSDHTTISQKSSIIHRPRPLGRGRGQSFSTPYAEFDKLMTLKASGLGSSITPGRNNSVGTPSVATSQQSSSFRSLASSSSTLSDDDLRQNIRSSRSFVSDGASDRLCDLAPKSSFPRLAQAQRFSIASRRSFFSSLARLDSADNALNLDLHLPADPRNDKLGRESEAQRNNNNNKHPRGHRLKKKTSSFKSHKSNSTLRQENRNNKAPLPTIPDSFLQLSPKLPDPAPRGAFLPTSCYHRLRQIASLRSDRDRFNDHRQPQTKTRRKLFPCLDPRNFF</sequence>
<organism evidence="2">
    <name type="scientific">Puccinia triticina (isolate 1-1 / race 1 (BBBD))</name>
    <name type="common">Brown leaf rust fungus</name>
    <dbReference type="NCBI Taxonomy" id="630390"/>
    <lineage>
        <taxon>Eukaryota</taxon>
        <taxon>Fungi</taxon>
        <taxon>Dikarya</taxon>
        <taxon>Basidiomycota</taxon>
        <taxon>Pucciniomycotina</taxon>
        <taxon>Pucciniomycetes</taxon>
        <taxon>Pucciniales</taxon>
        <taxon>Pucciniaceae</taxon>
        <taxon>Puccinia</taxon>
    </lineage>
</organism>
<reference evidence="3" key="4">
    <citation type="submission" date="2025-05" db="UniProtKB">
        <authorList>
            <consortium name="EnsemblFungi"/>
        </authorList>
    </citation>
    <scope>IDENTIFICATION</scope>
    <source>
        <strain evidence="3">isolate 1-1 / race 1 (BBBD)</strain>
    </source>
</reference>
<feature type="compositionally biased region" description="Basic and acidic residues" evidence="1">
    <location>
        <begin position="261"/>
        <end position="273"/>
    </location>
</feature>
<reference evidence="3 4" key="3">
    <citation type="journal article" date="2017" name="G3 (Bethesda)">
        <title>Comparative analysis highlights variable genome content of wheat rusts and divergence of the mating loci.</title>
        <authorList>
            <person name="Cuomo C.A."/>
            <person name="Bakkeren G."/>
            <person name="Khalil H.B."/>
            <person name="Panwar V."/>
            <person name="Joly D."/>
            <person name="Linning R."/>
            <person name="Sakthikumar S."/>
            <person name="Song X."/>
            <person name="Adiconis X."/>
            <person name="Fan L."/>
            <person name="Goldberg J.M."/>
            <person name="Levin J.Z."/>
            <person name="Young S."/>
            <person name="Zeng Q."/>
            <person name="Anikster Y."/>
            <person name="Bruce M."/>
            <person name="Wang M."/>
            <person name="Yin C."/>
            <person name="McCallum B."/>
            <person name="Szabo L.J."/>
            <person name="Hulbert S."/>
            <person name="Chen X."/>
            <person name="Fellers J.P."/>
        </authorList>
    </citation>
    <scope>NUCLEOTIDE SEQUENCE</scope>
    <source>
        <strain evidence="3">isolate 1-1 / race 1 (BBBD)</strain>
        <strain evidence="4">Isolate 1-1 / race 1 (BBBD)</strain>
    </source>
</reference>
<reference evidence="2" key="1">
    <citation type="submission" date="2009-11" db="EMBL/GenBank/DDBJ databases">
        <authorList>
            <consortium name="The Broad Institute Genome Sequencing Platform"/>
            <person name="Ward D."/>
            <person name="Feldgarden M."/>
            <person name="Earl A."/>
            <person name="Young S.K."/>
            <person name="Zeng Q."/>
            <person name="Koehrsen M."/>
            <person name="Alvarado L."/>
            <person name="Berlin A."/>
            <person name="Bochicchio J."/>
            <person name="Borenstein D."/>
            <person name="Chapman S.B."/>
            <person name="Chen Z."/>
            <person name="Engels R."/>
            <person name="Freedman E."/>
            <person name="Gellesch M."/>
            <person name="Goldberg J."/>
            <person name="Griggs A."/>
            <person name="Gujja S."/>
            <person name="Heilman E."/>
            <person name="Heiman D."/>
            <person name="Hepburn T."/>
            <person name="Howarth C."/>
            <person name="Jen D."/>
            <person name="Larson L."/>
            <person name="Lewis B."/>
            <person name="Mehta T."/>
            <person name="Park D."/>
            <person name="Pearson M."/>
            <person name="Roberts A."/>
            <person name="Saif S."/>
            <person name="Shea T."/>
            <person name="Shenoy N."/>
            <person name="Sisk P."/>
            <person name="Stolte C."/>
            <person name="Sykes S."/>
            <person name="Thomson T."/>
            <person name="Walk T."/>
            <person name="White J."/>
            <person name="Yandava C."/>
            <person name="Izard J."/>
            <person name="Baranova O.V."/>
            <person name="Blanton J.M."/>
            <person name="Tanner A.C."/>
            <person name="Dewhirst F.E."/>
            <person name="Haas B."/>
            <person name="Nusbaum C."/>
            <person name="Birren B."/>
        </authorList>
    </citation>
    <scope>NUCLEOTIDE SEQUENCE [LARGE SCALE GENOMIC DNA]</scope>
    <source>
        <strain evidence="2">1-1 BBBD Race 1</strain>
    </source>
</reference>
<feature type="region of interest" description="Disordered" evidence="1">
    <location>
        <begin position="179"/>
        <end position="210"/>
    </location>
</feature>
<evidence type="ECO:0000256" key="1">
    <source>
        <dbReference type="SAM" id="MobiDB-lite"/>
    </source>
</evidence>
<dbReference type="EMBL" id="ADAS02000054">
    <property type="protein sequence ID" value="OAV93121.1"/>
    <property type="molecule type" value="Genomic_DNA"/>
</dbReference>
<dbReference type="Proteomes" id="UP000005240">
    <property type="component" value="Unassembled WGS sequence"/>
</dbReference>
<feature type="compositionally biased region" description="Basic residues" evidence="1">
    <location>
        <begin position="482"/>
        <end position="500"/>
    </location>
</feature>
<dbReference type="EnsemblFungi" id="PTTG_07241-t43_2">
    <property type="protein sequence ID" value="PTTG_07241-t43_2-p1"/>
    <property type="gene ID" value="PTTG_07241"/>
</dbReference>
<name>A0A180GKD1_PUCT1</name>
<keyword evidence="4" id="KW-1185">Reference proteome</keyword>
<evidence type="ECO:0000313" key="2">
    <source>
        <dbReference type="EMBL" id="OAV93120.1"/>
    </source>
</evidence>
<evidence type="ECO:0000313" key="4">
    <source>
        <dbReference type="Proteomes" id="UP000005240"/>
    </source>
</evidence>
<feature type="compositionally biased region" description="Polar residues" evidence="1">
    <location>
        <begin position="189"/>
        <end position="210"/>
    </location>
</feature>
<feature type="region of interest" description="Disordered" evidence="1">
    <location>
        <begin position="353"/>
        <end position="394"/>
    </location>
</feature>
<evidence type="ECO:0000313" key="3">
    <source>
        <dbReference type="EnsemblFungi" id="PTTG_07241-t43_1-p1"/>
    </source>
</evidence>
<feature type="region of interest" description="Disordered" evidence="1">
    <location>
        <begin position="310"/>
        <end position="334"/>
    </location>
</feature>
<protein>
    <submittedName>
        <fullName evidence="2 3">Uncharacterized protein</fullName>
    </submittedName>
</protein>
<feature type="region of interest" description="Disordered" evidence="1">
    <location>
        <begin position="231"/>
        <end position="286"/>
    </location>
</feature>
<feature type="compositionally biased region" description="Polar residues" evidence="1">
    <location>
        <begin position="353"/>
        <end position="370"/>
    </location>
</feature>
<reference evidence="2" key="2">
    <citation type="submission" date="2016-05" db="EMBL/GenBank/DDBJ databases">
        <title>Comparative analysis highlights variable genome content of wheat rusts and divergence of the mating loci.</title>
        <authorList>
            <person name="Cuomo C.A."/>
            <person name="Bakkeren G."/>
            <person name="Szabo L."/>
            <person name="Khalil H."/>
            <person name="Joly D."/>
            <person name="Goldberg J."/>
            <person name="Young S."/>
            <person name="Zeng Q."/>
            <person name="Fellers J."/>
        </authorList>
    </citation>
    <scope>NUCLEOTIDE SEQUENCE [LARGE SCALE GENOMIC DNA]</scope>
    <source>
        <strain evidence="2">1-1 BBBD Race 1</strain>
    </source>
</reference>
<feature type="region of interest" description="Disordered" evidence="1">
    <location>
        <begin position="456"/>
        <end position="541"/>
    </location>
</feature>